<gene>
    <name evidence="3" type="ORF">SINU_10155</name>
</gene>
<evidence type="ECO:0000313" key="3">
    <source>
        <dbReference type="EMBL" id="KLI02064.1"/>
    </source>
</evidence>
<organism evidence="3 4">
    <name type="scientific">Sporolactobacillus inulinus CASD</name>
    <dbReference type="NCBI Taxonomy" id="1069536"/>
    <lineage>
        <taxon>Bacteria</taxon>
        <taxon>Bacillati</taxon>
        <taxon>Bacillota</taxon>
        <taxon>Bacilli</taxon>
        <taxon>Bacillales</taxon>
        <taxon>Sporolactobacillaceae</taxon>
        <taxon>Sporolactobacillus</taxon>
    </lineage>
</organism>
<name>A0A0U1QMM5_9BACL</name>
<dbReference type="Pfam" id="PF11738">
    <property type="entry name" value="DUF3298"/>
    <property type="match status" value="1"/>
</dbReference>
<reference evidence="3 4" key="1">
    <citation type="journal article" date="2011" name="J. Bacteriol.">
        <title>Draft genome sequence of Sporolactobacillus inulinus strain CASD, an efficient D-lactic acid-producing bacterium with high-concentration lactate tolerance capability.</title>
        <authorList>
            <person name="Yu B."/>
            <person name="Su F."/>
            <person name="Wang L."/>
            <person name="Xu K."/>
            <person name="Zhao B."/>
            <person name="Xu P."/>
        </authorList>
    </citation>
    <scope>NUCLEOTIDE SEQUENCE [LARGE SCALE GENOMIC DNA]</scope>
    <source>
        <strain evidence="3 4">CASD</strain>
    </source>
</reference>
<evidence type="ECO:0000313" key="4">
    <source>
        <dbReference type="Proteomes" id="UP000035553"/>
    </source>
</evidence>
<dbReference type="InterPro" id="IPR037126">
    <property type="entry name" value="PdaC/RsiV-like_sf"/>
</dbReference>
<comment type="caution">
    <text evidence="3">The sequence shown here is derived from an EMBL/GenBank/DDBJ whole genome shotgun (WGS) entry which is preliminary data.</text>
</comment>
<dbReference type="InterPro" id="IPR021729">
    <property type="entry name" value="DUF3298"/>
</dbReference>
<dbReference type="Proteomes" id="UP000035553">
    <property type="component" value="Unassembled WGS sequence"/>
</dbReference>
<dbReference type="STRING" id="1069536.SINU_10155"/>
<evidence type="ECO:0000259" key="1">
    <source>
        <dbReference type="Pfam" id="PF11738"/>
    </source>
</evidence>
<proteinExistence type="predicted"/>
<keyword evidence="4" id="KW-1185">Reference proteome</keyword>
<dbReference type="Gene3D" id="3.90.640.20">
    <property type="entry name" value="Heat-shock cognate protein, ATPase"/>
    <property type="match status" value="1"/>
</dbReference>
<dbReference type="Gene3D" id="3.30.565.40">
    <property type="entry name" value="Fervidobacterium nodosum Rt17-B1 like"/>
    <property type="match status" value="1"/>
</dbReference>
<accession>A0A0U1QMM5</accession>
<dbReference type="Pfam" id="PF13739">
    <property type="entry name" value="PdaC"/>
    <property type="match status" value="1"/>
</dbReference>
<dbReference type="OrthoDB" id="5637at2"/>
<dbReference type="EMBL" id="AFVQ02000134">
    <property type="protein sequence ID" value="KLI02064.1"/>
    <property type="molecule type" value="Genomic_DNA"/>
</dbReference>
<feature type="domain" description="DUF3298" evidence="1">
    <location>
        <begin position="179"/>
        <end position="254"/>
    </location>
</feature>
<protein>
    <recommendedName>
        <fullName evidence="5">Deacetylase PdaC domain-containing protein</fullName>
    </recommendedName>
</protein>
<evidence type="ECO:0008006" key="5">
    <source>
        <dbReference type="Google" id="ProtNLM"/>
    </source>
</evidence>
<dbReference type="InterPro" id="IPR025303">
    <property type="entry name" value="PdaC"/>
</dbReference>
<evidence type="ECO:0000259" key="2">
    <source>
        <dbReference type="Pfam" id="PF13739"/>
    </source>
</evidence>
<feature type="domain" description="Deacetylase PdaC" evidence="2">
    <location>
        <begin position="72"/>
        <end position="160"/>
    </location>
</feature>
<sequence length="262" mass="30668">MIRASFWGHFRKIIHSFSLSGHTKEQRKELPQMNQKRFFILALVLCLFSWGSVPSAQADNCPPVQYKMQRLSEGITYPVIQSGIEDQQIADQINRVFRKHAEKVKKTDEEYKKQYEHDQLISAAGPYYAHTLPSVLFNKECLLSVSFVDESYTGGAHGMHHETVYNFDTRSGRRFLLKDVIRSTHEEKLVNRYLKQQMEKLKKEGRYDFFLDAFKGVDLKKSQFAFNDHGIEIIFQEYEVAPYSNGIIHLKVPYHVFVDHQQ</sequence>
<dbReference type="AlphaFoldDB" id="A0A0U1QMM5"/>